<organism evidence="3 4">
    <name type="scientific">Durio zibethinus</name>
    <name type="common">Durian</name>
    <dbReference type="NCBI Taxonomy" id="66656"/>
    <lineage>
        <taxon>Eukaryota</taxon>
        <taxon>Viridiplantae</taxon>
        <taxon>Streptophyta</taxon>
        <taxon>Embryophyta</taxon>
        <taxon>Tracheophyta</taxon>
        <taxon>Spermatophyta</taxon>
        <taxon>Magnoliopsida</taxon>
        <taxon>eudicotyledons</taxon>
        <taxon>Gunneridae</taxon>
        <taxon>Pentapetalae</taxon>
        <taxon>rosids</taxon>
        <taxon>malvids</taxon>
        <taxon>Malvales</taxon>
        <taxon>Malvaceae</taxon>
        <taxon>Helicteroideae</taxon>
        <taxon>Durio</taxon>
    </lineage>
</organism>
<dbReference type="GeneID" id="111281096"/>
<dbReference type="AlphaFoldDB" id="A0A6P5XA06"/>
<reference evidence="4" key="1">
    <citation type="submission" date="2025-08" db="UniProtKB">
        <authorList>
            <consortium name="RefSeq"/>
        </authorList>
    </citation>
    <scope>IDENTIFICATION</scope>
    <source>
        <tissue evidence="4">Fruit stalk</tissue>
    </source>
</reference>
<evidence type="ECO:0000256" key="1">
    <source>
        <dbReference type="SAM" id="MobiDB-lite"/>
    </source>
</evidence>
<proteinExistence type="predicted"/>
<dbReference type="OrthoDB" id="1107534at2759"/>
<name>A0A6P5XA06_DURZI</name>
<feature type="transmembrane region" description="Helical" evidence="2">
    <location>
        <begin position="6"/>
        <end position="24"/>
    </location>
</feature>
<feature type="region of interest" description="Disordered" evidence="1">
    <location>
        <begin position="34"/>
        <end position="72"/>
    </location>
</feature>
<evidence type="ECO:0000313" key="3">
    <source>
        <dbReference type="Proteomes" id="UP000515121"/>
    </source>
</evidence>
<keyword evidence="2" id="KW-0472">Membrane</keyword>
<protein>
    <submittedName>
        <fullName evidence="4">Uncharacterized protein LOC111281096 isoform X1</fullName>
    </submittedName>
</protein>
<evidence type="ECO:0000256" key="2">
    <source>
        <dbReference type="SAM" id="Phobius"/>
    </source>
</evidence>
<sequence>MPSLHTVRIAAAITITIIVLIIRVSTARELRPSDHGLEYQSQPPTGLKSPGMMSFFAPTSNSSSSTPPKMALPKAINSNETSWWVGAGRNRWGSDHVRHVLVLGSLICGVTAEAL</sequence>
<keyword evidence="2" id="KW-1133">Transmembrane helix</keyword>
<dbReference type="Proteomes" id="UP000515121">
    <property type="component" value="Unplaced"/>
</dbReference>
<dbReference type="RefSeq" id="XP_022724437.1">
    <property type="nucleotide sequence ID" value="XM_022868702.1"/>
</dbReference>
<feature type="compositionally biased region" description="Low complexity" evidence="1">
    <location>
        <begin position="58"/>
        <end position="68"/>
    </location>
</feature>
<accession>A0A6P5XA06</accession>
<gene>
    <name evidence="4" type="primary">LOC111281096</name>
</gene>
<keyword evidence="2" id="KW-0812">Transmembrane</keyword>
<dbReference type="PANTHER" id="PTHR37189">
    <property type="entry name" value="CONCANAVALIN A-LIKE LECTIN/GLUCANASE DOMAIN-CONTAINING PROTEIN-RELATED"/>
    <property type="match status" value="1"/>
</dbReference>
<keyword evidence="3" id="KW-1185">Reference proteome</keyword>
<dbReference type="PANTHER" id="PTHR37189:SF4">
    <property type="entry name" value="TRANSMEMBRANE PROTEIN"/>
    <property type="match status" value="1"/>
</dbReference>
<evidence type="ECO:0000313" key="4">
    <source>
        <dbReference type="RefSeq" id="XP_022724437.1"/>
    </source>
</evidence>
<dbReference type="KEGG" id="dzi:111281096"/>